<accession>A0A4Q7VHC6</accession>
<sequence length="433" mass="50297">MDYLYQMNSQHDITTRMKNLILILGLLITISGSGQEVKKGNWNVDLDFLKVELPKKHKDFYSVKSEKDFQLGIDKISVQIDELTNFDIAVKLQQLVAGFGDSHTRISWNKYLDREKMLPLHLYWFNDGIFILHTTKKNQKLLGQKITMINDKPIKSVVDSLSTLITLDNDALVKSVMPHFLISTQLLEYFGIVNNEGVKLKLENQQGESWVYNIQPAHLDRKNRVTFQFDSLALCHRNERAYFWDEYVAKDRIYYLQYNKCRSQEIARKQGHRQTAKKLPSFSKFKNRVLKTIKDKPIDKLIFDMRFNGGGSSVQGTEFIEKLSQMKEINQKGKLFVVVGRKTFSSAILNAMDFEKMTDAIFVGEETGGKPNHFGEVRSFKLPNSGLEVNYSTKYFKKSDKYINTFAPDYIIKESFIDLKKGIDPVYNWIKKQ</sequence>
<dbReference type="SUPFAM" id="SSF52096">
    <property type="entry name" value="ClpP/crotonase"/>
    <property type="match status" value="1"/>
</dbReference>
<reference evidence="1 2" key="1">
    <citation type="submission" date="2019-02" db="EMBL/GenBank/DDBJ databases">
        <title>Genomic Encyclopedia of Type Strains, Phase IV (KMG-IV): sequencing the most valuable type-strain genomes for metagenomic binning, comparative biology and taxonomic classification.</title>
        <authorList>
            <person name="Goeker M."/>
        </authorList>
    </citation>
    <scope>NUCLEOTIDE SEQUENCE [LARGE SCALE GENOMIC DNA]</scope>
    <source>
        <strain evidence="1 2">DSM 28825</strain>
    </source>
</reference>
<organism evidence="1 2">
    <name type="scientific">Ancylomarina subtilis</name>
    <dbReference type="NCBI Taxonomy" id="1639035"/>
    <lineage>
        <taxon>Bacteria</taxon>
        <taxon>Pseudomonadati</taxon>
        <taxon>Bacteroidota</taxon>
        <taxon>Bacteroidia</taxon>
        <taxon>Marinilabiliales</taxon>
        <taxon>Marinifilaceae</taxon>
        <taxon>Ancylomarina</taxon>
    </lineage>
</organism>
<dbReference type="AlphaFoldDB" id="A0A4Q7VHC6"/>
<comment type="caution">
    <text evidence="1">The sequence shown here is derived from an EMBL/GenBank/DDBJ whole genome shotgun (WGS) entry which is preliminary data.</text>
</comment>
<dbReference type="Proteomes" id="UP000293562">
    <property type="component" value="Unassembled WGS sequence"/>
</dbReference>
<dbReference type="Gene3D" id="3.90.226.10">
    <property type="entry name" value="2-enoyl-CoA Hydratase, Chain A, domain 1"/>
    <property type="match status" value="1"/>
</dbReference>
<proteinExistence type="predicted"/>
<evidence type="ECO:0000313" key="2">
    <source>
        <dbReference type="Proteomes" id="UP000293562"/>
    </source>
</evidence>
<evidence type="ECO:0000313" key="1">
    <source>
        <dbReference type="EMBL" id="RZT95492.1"/>
    </source>
</evidence>
<gene>
    <name evidence="1" type="ORF">EV201_0112</name>
</gene>
<name>A0A4Q7VHC6_9BACT</name>
<dbReference type="EMBL" id="SHKN01000001">
    <property type="protein sequence ID" value="RZT95492.1"/>
    <property type="molecule type" value="Genomic_DNA"/>
</dbReference>
<protein>
    <submittedName>
        <fullName evidence="1">Peptidase S41-like protein</fullName>
    </submittedName>
</protein>
<dbReference type="InterPro" id="IPR029045">
    <property type="entry name" value="ClpP/crotonase-like_dom_sf"/>
</dbReference>
<keyword evidence="2" id="KW-1185">Reference proteome</keyword>